<proteinExistence type="predicted"/>
<dbReference type="EMBL" id="LAZR01005113">
    <property type="protein sequence ID" value="KKN02741.1"/>
    <property type="molecule type" value="Genomic_DNA"/>
</dbReference>
<protein>
    <submittedName>
        <fullName evidence="1">Uncharacterized protein</fullName>
    </submittedName>
</protein>
<accession>A0A0F9PNS4</accession>
<comment type="caution">
    <text evidence="1">The sequence shown here is derived from an EMBL/GenBank/DDBJ whole genome shotgun (WGS) entry which is preliminary data.</text>
</comment>
<gene>
    <name evidence="1" type="ORF">LCGC14_1114660</name>
</gene>
<evidence type="ECO:0000313" key="1">
    <source>
        <dbReference type="EMBL" id="KKN02741.1"/>
    </source>
</evidence>
<dbReference type="AlphaFoldDB" id="A0A0F9PNS4"/>
<reference evidence="1" key="1">
    <citation type="journal article" date="2015" name="Nature">
        <title>Complex archaea that bridge the gap between prokaryotes and eukaryotes.</title>
        <authorList>
            <person name="Spang A."/>
            <person name="Saw J.H."/>
            <person name="Jorgensen S.L."/>
            <person name="Zaremba-Niedzwiedzka K."/>
            <person name="Martijn J."/>
            <person name="Lind A.E."/>
            <person name="van Eijk R."/>
            <person name="Schleper C."/>
            <person name="Guy L."/>
            <person name="Ettema T.J."/>
        </authorList>
    </citation>
    <scope>NUCLEOTIDE SEQUENCE</scope>
</reference>
<organism evidence="1">
    <name type="scientific">marine sediment metagenome</name>
    <dbReference type="NCBI Taxonomy" id="412755"/>
    <lineage>
        <taxon>unclassified sequences</taxon>
        <taxon>metagenomes</taxon>
        <taxon>ecological metagenomes</taxon>
    </lineage>
</organism>
<name>A0A0F9PNS4_9ZZZZ</name>
<sequence length="67" mass="7593">MWFPCAYCPARLRRGDRGNLEHAAQHFGLDAVAVYVHRELERKGMSELDAHLTVQAFLSPRTGRPVS</sequence>